<reference evidence="2 3" key="1">
    <citation type="journal article" date="2014" name="Nat. Genet.">
        <title>Genome and transcriptome of the porcine whipworm Trichuris suis.</title>
        <authorList>
            <person name="Jex A.R."/>
            <person name="Nejsum P."/>
            <person name="Schwarz E.M."/>
            <person name="Hu L."/>
            <person name="Young N.D."/>
            <person name="Hall R.S."/>
            <person name="Korhonen P.K."/>
            <person name="Liao S."/>
            <person name="Thamsborg S."/>
            <person name="Xia J."/>
            <person name="Xu P."/>
            <person name="Wang S."/>
            <person name="Scheerlinck J.P."/>
            <person name="Hofmann A."/>
            <person name="Sternberg P.W."/>
            <person name="Wang J."/>
            <person name="Gasser R.B."/>
        </authorList>
    </citation>
    <scope>NUCLEOTIDE SEQUENCE [LARGE SCALE GENOMIC DNA]</scope>
    <source>
        <strain evidence="2">DCEP-RM93M</strain>
    </source>
</reference>
<evidence type="ECO:0000313" key="3">
    <source>
        <dbReference type="Proteomes" id="UP000030764"/>
    </source>
</evidence>
<accession>A0A085MNQ4</accession>
<organism evidence="2 3">
    <name type="scientific">Trichuris suis</name>
    <name type="common">pig whipworm</name>
    <dbReference type="NCBI Taxonomy" id="68888"/>
    <lineage>
        <taxon>Eukaryota</taxon>
        <taxon>Metazoa</taxon>
        <taxon>Ecdysozoa</taxon>
        <taxon>Nematoda</taxon>
        <taxon>Enoplea</taxon>
        <taxon>Dorylaimia</taxon>
        <taxon>Trichinellida</taxon>
        <taxon>Trichuridae</taxon>
        <taxon>Trichuris</taxon>
    </lineage>
</organism>
<feature type="domain" description="Retroviral polymerase SH3-like" evidence="1">
    <location>
        <begin position="104"/>
        <end position="155"/>
    </location>
</feature>
<dbReference type="Proteomes" id="UP000030764">
    <property type="component" value="Unassembled WGS sequence"/>
</dbReference>
<protein>
    <recommendedName>
        <fullName evidence="1">Retroviral polymerase SH3-like domain-containing protein</fullName>
    </recommendedName>
</protein>
<evidence type="ECO:0000259" key="1">
    <source>
        <dbReference type="Pfam" id="PF25597"/>
    </source>
</evidence>
<dbReference type="EMBL" id="KL363182">
    <property type="protein sequence ID" value="KFD58850.1"/>
    <property type="molecule type" value="Genomic_DNA"/>
</dbReference>
<dbReference type="InterPro" id="IPR057670">
    <property type="entry name" value="SH3_retrovirus"/>
</dbReference>
<gene>
    <name evidence="2" type="ORF">M513_00013</name>
</gene>
<proteinExistence type="predicted"/>
<name>A0A085MNQ4_9BILA</name>
<evidence type="ECO:0000313" key="2">
    <source>
        <dbReference type="EMBL" id="KFD58850.1"/>
    </source>
</evidence>
<dbReference type="AlphaFoldDB" id="A0A085MNQ4"/>
<dbReference type="Pfam" id="PF25597">
    <property type="entry name" value="SH3_retrovirus"/>
    <property type="match status" value="1"/>
</dbReference>
<sequence length="174" mass="19808">MKRKDVFQCLQSVINEVKLKTGCTMKRRQSDCATESVDKTVSGSVVYNGILHERSVNDGCLYSELSGPSVLKNHVQNREKNSAALYDQQLGKRSPGGHLRVFGCGAYVRAPGQYRNMLDSKVRKILFVGYGLSNKIYRTYDPQIHEVEEVEFKESLLKRLVLLDGEEDKWVFKD</sequence>
<keyword evidence="3" id="KW-1185">Reference proteome</keyword>